<dbReference type="InterPro" id="IPR001841">
    <property type="entry name" value="Znf_RING"/>
</dbReference>
<keyword evidence="2" id="KW-0479">Metal-binding</keyword>
<dbReference type="PROSITE" id="PS50188">
    <property type="entry name" value="B302_SPRY"/>
    <property type="match status" value="1"/>
</dbReference>
<evidence type="ECO:0000256" key="2">
    <source>
        <dbReference type="ARBA" id="ARBA00022723"/>
    </source>
</evidence>
<evidence type="ECO:0000256" key="4">
    <source>
        <dbReference type="ARBA" id="ARBA00022833"/>
    </source>
</evidence>
<dbReference type="InterPro" id="IPR006574">
    <property type="entry name" value="PRY"/>
</dbReference>
<evidence type="ECO:0000259" key="10">
    <source>
        <dbReference type="PROSITE" id="PS50188"/>
    </source>
</evidence>
<dbReference type="GeneTree" id="ENSGT00940000154395"/>
<evidence type="ECO:0000256" key="5">
    <source>
        <dbReference type="ARBA" id="ARBA00022859"/>
    </source>
</evidence>
<evidence type="ECO:0000313" key="11">
    <source>
        <dbReference type="Ensembl" id="ENSCVAP00000021777.1"/>
    </source>
</evidence>
<feature type="domain" description="RING-type" evidence="9">
    <location>
        <begin position="86"/>
        <end position="126"/>
    </location>
</feature>
<feature type="domain" description="B30.2/SPRY" evidence="10">
    <location>
        <begin position="212"/>
        <end position="408"/>
    </location>
</feature>
<evidence type="ECO:0000259" key="9">
    <source>
        <dbReference type="PROSITE" id="PS50089"/>
    </source>
</evidence>
<dbReference type="InterPro" id="IPR003879">
    <property type="entry name" value="Butyrophylin_SPRY"/>
</dbReference>
<dbReference type="InterPro" id="IPR003877">
    <property type="entry name" value="SPRY_dom"/>
</dbReference>
<dbReference type="Gene3D" id="2.60.120.920">
    <property type="match status" value="1"/>
</dbReference>
<dbReference type="InterPro" id="IPR001870">
    <property type="entry name" value="B30.2/SPRY"/>
</dbReference>
<dbReference type="InterPro" id="IPR013083">
    <property type="entry name" value="Znf_RING/FYVE/PHD"/>
</dbReference>
<sequence>KFTACLEEIKTWMKHNFLQLNSSKTEAILVGTSHKVQSSSITGITISCQDIPFSTTVTNLDVRSDPQLTFEPHLLHIPVRINHLSCRICGKLFENPATILCGHNFCMGCIKGHWGEGQRDLSCPECGKIFPSRPNLIKNTTLTDMLRDTKRSSSRKRKSQESAESLRDQRTEELRTMQTRLRERLQEQQKQQENMKKKFKQIEVRKPCCFIVFTRSQLIRDTNPVLLDACELSLDPATAHKDLIISDNDKEVKLSPRGCQIPSACFPERFNSRRQVLCREGLQAERCYYEVEVKGGKAEIALAYKGLDRKSSTEKSAFGANEKSWSLDLSNSYSVSHKSESILLKQSPSSKKIGVYLEFKEGSLSFFEVSDSMTFLYKLKANFTEPLYPGFWLDDKSCIRISPPAESCRPQL</sequence>
<dbReference type="SUPFAM" id="SSF49899">
    <property type="entry name" value="Concanavalin A-like lectins/glucanases"/>
    <property type="match status" value="1"/>
</dbReference>
<dbReference type="PRINTS" id="PR01407">
    <property type="entry name" value="BUTYPHLNCDUF"/>
</dbReference>
<dbReference type="InterPro" id="IPR017907">
    <property type="entry name" value="Znf_RING_CS"/>
</dbReference>
<reference evidence="11" key="2">
    <citation type="submission" date="2025-09" db="UniProtKB">
        <authorList>
            <consortium name="Ensembl"/>
        </authorList>
    </citation>
    <scope>IDENTIFICATION</scope>
</reference>
<dbReference type="PROSITE" id="PS50089">
    <property type="entry name" value="ZF_RING_2"/>
    <property type="match status" value="1"/>
</dbReference>
<dbReference type="GO" id="GO:0005737">
    <property type="term" value="C:cytoplasm"/>
    <property type="evidence" value="ECO:0007669"/>
    <property type="project" value="UniProtKB-ARBA"/>
</dbReference>
<dbReference type="SMART" id="SM00589">
    <property type="entry name" value="PRY"/>
    <property type="match status" value="1"/>
</dbReference>
<evidence type="ECO:0000256" key="6">
    <source>
        <dbReference type="PROSITE-ProRule" id="PRU00175"/>
    </source>
</evidence>
<organism evidence="11 12">
    <name type="scientific">Cyprinodon variegatus</name>
    <name type="common">Sheepshead minnow</name>
    <dbReference type="NCBI Taxonomy" id="28743"/>
    <lineage>
        <taxon>Eukaryota</taxon>
        <taxon>Metazoa</taxon>
        <taxon>Chordata</taxon>
        <taxon>Craniata</taxon>
        <taxon>Vertebrata</taxon>
        <taxon>Euteleostomi</taxon>
        <taxon>Actinopterygii</taxon>
        <taxon>Neopterygii</taxon>
        <taxon>Teleostei</taxon>
        <taxon>Neoteleostei</taxon>
        <taxon>Acanthomorphata</taxon>
        <taxon>Ovalentaria</taxon>
        <taxon>Atherinomorphae</taxon>
        <taxon>Cyprinodontiformes</taxon>
        <taxon>Cyprinodontidae</taxon>
        <taxon>Cyprinodon</taxon>
    </lineage>
</organism>
<evidence type="ECO:0000256" key="7">
    <source>
        <dbReference type="SAM" id="Coils"/>
    </source>
</evidence>
<dbReference type="PANTHER" id="PTHR25465">
    <property type="entry name" value="B-BOX DOMAIN CONTAINING"/>
    <property type="match status" value="1"/>
</dbReference>
<dbReference type="Ensembl" id="ENSCVAT00000011093.1">
    <property type="protein sequence ID" value="ENSCVAP00000021777.1"/>
    <property type="gene ID" value="ENSCVAG00000003968.1"/>
</dbReference>
<dbReference type="GO" id="GO:0008270">
    <property type="term" value="F:zinc ion binding"/>
    <property type="evidence" value="ECO:0007669"/>
    <property type="project" value="UniProtKB-KW"/>
</dbReference>
<reference evidence="11" key="1">
    <citation type="submission" date="2025-08" db="UniProtKB">
        <authorList>
            <consortium name="Ensembl"/>
        </authorList>
    </citation>
    <scope>IDENTIFICATION</scope>
</reference>
<evidence type="ECO:0008006" key="13">
    <source>
        <dbReference type="Google" id="ProtNLM"/>
    </source>
</evidence>
<accession>A0A3Q2DQL4</accession>
<keyword evidence="12" id="KW-1185">Reference proteome</keyword>
<feature type="coiled-coil region" evidence="7">
    <location>
        <begin position="171"/>
        <end position="205"/>
    </location>
</feature>
<evidence type="ECO:0000256" key="1">
    <source>
        <dbReference type="ARBA" id="ARBA00022588"/>
    </source>
</evidence>
<keyword evidence="5" id="KW-0391">Immunity</keyword>
<dbReference type="SMART" id="SM00184">
    <property type="entry name" value="RING"/>
    <property type="match status" value="1"/>
</dbReference>
<protein>
    <recommendedName>
        <fullName evidence="13">RING-type domain-containing protein</fullName>
    </recommendedName>
</protein>
<dbReference type="InterPro" id="IPR051051">
    <property type="entry name" value="E3_ubiq-ligase_TRIM/RNF"/>
</dbReference>
<dbReference type="AlphaFoldDB" id="A0A3Q2DQL4"/>
<dbReference type="GO" id="GO:0045087">
    <property type="term" value="P:innate immune response"/>
    <property type="evidence" value="ECO:0007669"/>
    <property type="project" value="UniProtKB-KW"/>
</dbReference>
<feature type="compositionally biased region" description="Basic and acidic residues" evidence="8">
    <location>
        <begin position="159"/>
        <end position="171"/>
    </location>
</feature>
<proteinExistence type="predicted"/>
<feature type="region of interest" description="Disordered" evidence="8">
    <location>
        <begin position="142"/>
        <end position="171"/>
    </location>
</feature>
<dbReference type="PANTHER" id="PTHR25465:SF5">
    <property type="entry name" value="E3 UBIQUITIN_ISG15 LIGASE TRIM25-RELATED"/>
    <property type="match status" value="1"/>
</dbReference>
<dbReference type="SMART" id="SM00449">
    <property type="entry name" value="SPRY"/>
    <property type="match status" value="1"/>
</dbReference>
<dbReference type="Pfam" id="PF13765">
    <property type="entry name" value="PRY"/>
    <property type="match status" value="1"/>
</dbReference>
<dbReference type="InterPro" id="IPR013320">
    <property type="entry name" value="ConA-like_dom_sf"/>
</dbReference>
<dbReference type="PROSITE" id="PS00518">
    <property type="entry name" value="ZF_RING_1"/>
    <property type="match status" value="1"/>
</dbReference>
<dbReference type="Proteomes" id="UP000265020">
    <property type="component" value="Unassembled WGS sequence"/>
</dbReference>
<name>A0A3Q2DQL4_CYPVA</name>
<dbReference type="OMA" id="TICLEIY"/>
<dbReference type="Pfam" id="PF00622">
    <property type="entry name" value="SPRY"/>
    <property type="match status" value="1"/>
</dbReference>
<evidence type="ECO:0000313" key="12">
    <source>
        <dbReference type="Proteomes" id="UP000265020"/>
    </source>
</evidence>
<evidence type="ECO:0000256" key="8">
    <source>
        <dbReference type="SAM" id="MobiDB-lite"/>
    </source>
</evidence>
<dbReference type="Gene3D" id="3.30.40.10">
    <property type="entry name" value="Zinc/RING finger domain, C3HC4 (zinc finger)"/>
    <property type="match status" value="1"/>
</dbReference>
<keyword evidence="3 6" id="KW-0863">Zinc-finger</keyword>
<dbReference type="Pfam" id="PF15227">
    <property type="entry name" value="zf-C3HC4_4"/>
    <property type="match status" value="1"/>
</dbReference>
<dbReference type="SUPFAM" id="SSF57850">
    <property type="entry name" value="RING/U-box"/>
    <property type="match status" value="1"/>
</dbReference>
<dbReference type="InterPro" id="IPR043136">
    <property type="entry name" value="B30.2/SPRY_sf"/>
</dbReference>
<evidence type="ECO:0000256" key="3">
    <source>
        <dbReference type="ARBA" id="ARBA00022771"/>
    </source>
</evidence>
<keyword evidence="4" id="KW-0862">Zinc</keyword>
<keyword evidence="7" id="KW-0175">Coiled coil</keyword>
<keyword evidence="1" id="KW-0399">Innate immunity</keyword>